<dbReference type="InterPro" id="IPR029063">
    <property type="entry name" value="SAM-dependent_MTases_sf"/>
</dbReference>
<dbReference type="GO" id="GO:0032259">
    <property type="term" value="P:methylation"/>
    <property type="evidence" value="ECO:0007669"/>
    <property type="project" value="UniProtKB-KW"/>
</dbReference>
<dbReference type="PANTHER" id="PTHR12049">
    <property type="entry name" value="PROTEIN ARGININE METHYLTRANSFERASE NDUFAF7, MITOCHONDRIAL"/>
    <property type="match status" value="1"/>
</dbReference>
<dbReference type="InterPro" id="IPR038375">
    <property type="entry name" value="NDUFAF7_sf"/>
</dbReference>
<name>A0A1U7JLE3_9HYPH</name>
<dbReference type="Proteomes" id="UP000185783">
    <property type="component" value="Unassembled WGS sequence"/>
</dbReference>
<dbReference type="EMBL" id="LVVZ01000005">
    <property type="protein sequence ID" value="OKL45508.1"/>
    <property type="molecule type" value="Genomic_DNA"/>
</dbReference>
<evidence type="ECO:0000256" key="1">
    <source>
        <dbReference type="ARBA" id="ARBA00022603"/>
    </source>
</evidence>
<sequence>MTHTTLLDKIKFRIAHHGPMSIAEYMGLCLSDPDFGYYMTREPFGTKGDFTTAPEVSQLFGEIIGAWLVHQWQQDGAPEAFHLVELGPGRGTLMKDILRVARLRPAFMKAARVHLVETSPRLQQNQKNRLKPSDITWHEHFDTIPEGPVYVVANELFDALPIHQYVKTQHAWVERCIGLSDTQELVFGLGSGTLDENALPLAAQTASPGDILELAPAATALATTIAQRIADNGGLALFIDYGYTAAALGDTLQAVKNHAYVSPLETPGEADLTAHVNFEALKTAAQTAGTHTHGPIPQARFLLELGLLERAGQLGTNRTAQEQNEIRQAVERLAADNQMGMLFKALAVTTSATPPMPFSAENSL</sequence>
<dbReference type="SUPFAM" id="SSF53335">
    <property type="entry name" value="S-adenosyl-L-methionine-dependent methyltransferases"/>
    <property type="match status" value="1"/>
</dbReference>
<keyword evidence="4" id="KW-1185">Reference proteome</keyword>
<dbReference type="RefSeq" id="WP_028479998.1">
    <property type="nucleotide sequence ID" value="NZ_LVVZ01000005.1"/>
</dbReference>
<evidence type="ECO:0000313" key="3">
    <source>
        <dbReference type="EMBL" id="OKL45508.1"/>
    </source>
</evidence>
<protein>
    <submittedName>
        <fullName evidence="3">Methyltransferase</fullName>
    </submittedName>
</protein>
<dbReference type="STRING" id="197461.A3843_04110"/>
<dbReference type="Gene3D" id="3.40.50.12710">
    <property type="match status" value="1"/>
</dbReference>
<keyword evidence="2 3" id="KW-0808">Transferase</keyword>
<reference evidence="3 4" key="1">
    <citation type="submission" date="2016-03" db="EMBL/GenBank/DDBJ databases">
        <title>Genome sequence of Nesiotobacter sp. nov., a moderately halophilic alphaproteobacterium isolated from the Yellow Sea, China.</title>
        <authorList>
            <person name="Zhang G."/>
            <person name="Zhang R."/>
        </authorList>
    </citation>
    <scope>NUCLEOTIDE SEQUENCE [LARGE SCALE GENOMIC DNA]</scope>
    <source>
        <strain evidence="3 4">WB1-6</strain>
    </source>
</reference>
<organism evidence="3 4">
    <name type="scientific">Pseudovibrio exalbescens</name>
    <dbReference type="NCBI Taxonomy" id="197461"/>
    <lineage>
        <taxon>Bacteria</taxon>
        <taxon>Pseudomonadati</taxon>
        <taxon>Pseudomonadota</taxon>
        <taxon>Alphaproteobacteria</taxon>
        <taxon>Hyphomicrobiales</taxon>
        <taxon>Stappiaceae</taxon>
        <taxon>Pseudovibrio</taxon>
    </lineage>
</organism>
<proteinExistence type="predicted"/>
<dbReference type="GO" id="GO:0035243">
    <property type="term" value="F:protein-arginine omega-N symmetric methyltransferase activity"/>
    <property type="evidence" value="ECO:0007669"/>
    <property type="project" value="TreeGrafter"/>
</dbReference>
<evidence type="ECO:0000313" key="4">
    <source>
        <dbReference type="Proteomes" id="UP000185783"/>
    </source>
</evidence>
<dbReference type="AlphaFoldDB" id="A0A1U7JLE3"/>
<keyword evidence="1 3" id="KW-0489">Methyltransferase</keyword>
<accession>A0A1U7JLE3</accession>
<dbReference type="PANTHER" id="PTHR12049:SF7">
    <property type="entry name" value="PROTEIN ARGININE METHYLTRANSFERASE NDUFAF7, MITOCHONDRIAL"/>
    <property type="match status" value="1"/>
</dbReference>
<dbReference type="InterPro" id="IPR003788">
    <property type="entry name" value="NDUFAF7"/>
</dbReference>
<dbReference type="Pfam" id="PF02636">
    <property type="entry name" value="Methyltransf_28"/>
    <property type="match status" value="1"/>
</dbReference>
<gene>
    <name evidence="3" type="ORF">A3843_04110</name>
</gene>
<evidence type="ECO:0000256" key="2">
    <source>
        <dbReference type="ARBA" id="ARBA00022679"/>
    </source>
</evidence>
<comment type="caution">
    <text evidence="3">The sequence shown here is derived from an EMBL/GenBank/DDBJ whole genome shotgun (WGS) entry which is preliminary data.</text>
</comment>